<dbReference type="InterPro" id="IPR032549">
    <property type="entry name" value="DUF4939"/>
</dbReference>
<accession>A0A673JKH8</accession>
<proteinExistence type="predicted"/>
<evidence type="ECO:0000313" key="2">
    <source>
        <dbReference type="Ensembl" id="ENSSRHP00000050508.1"/>
    </source>
</evidence>
<evidence type="ECO:0000259" key="1">
    <source>
        <dbReference type="Pfam" id="PF16297"/>
    </source>
</evidence>
<protein>
    <recommendedName>
        <fullName evidence="1">DUF4939 domain-containing protein</fullName>
    </recommendedName>
</protein>
<dbReference type="AlphaFoldDB" id="A0A673JKH8"/>
<dbReference type="Proteomes" id="UP000472270">
    <property type="component" value="Unassembled WGS sequence"/>
</dbReference>
<organism evidence="2 3">
    <name type="scientific">Sinocyclocheilus rhinocerous</name>
    <dbReference type="NCBI Taxonomy" id="307959"/>
    <lineage>
        <taxon>Eukaryota</taxon>
        <taxon>Metazoa</taxon>
        <taxon>Chordata</taxon>
        <taxon>Craniata</taxon>
        <taxon>Vertebrata</taxon>
        <taxon>Euteleostomi</taxon>
        <taxon>Actinopterygii</taxon>
        <taxon>Neopterygii</taxon>
        <taxon>Teleostei</taxon>
        <taxon>Ostariophysi</taxon>
        <taxon>Cypriniformes</taxon>
        <taxon>Cyprinidae</taxon>
        <taxon>Cyprininae</taxon>
        <taxon>Sinocyclocheilus</taxon>
    </lineage>
</organism>
<reference evidence="2" key="2">
    <citation type="submission" date="2025-09" db="UniProtKB">
        <authorList>
            <consortium name="Ensembl"/>
        </authorList>
    </citation>
    <scope>IDENTIFICATION</scope>
</reference>
<feature type="domain" description="DUF4939" evidence="1">
    <location>
        <begin position="48"/>
        <end position="137"/>
    </location>
</feature>
<keyword evidence="3" id="KW-1185">Reference proteome</keyword>
<dbReference type="Pfam" id="PF16297">
    <property type="entry name" value="DUF4939"/>
    <property type="match status" value="1"/>
</dbReference>
<dbReference type="Ensembl" id="ENSSRHT00000051933.1">
    <property type="protein sequence ID" value="ENSSRHP00000050508.1"/>
    <property type="gene ID" value="ENSSRHG00000025425.1"/>
</dbReference>
<evidence type="ECO:0000313" key="3">
    <source>
        <dbReference type="Proteomes" id="UP000472270"/>
    </source>
</evidence>
<reference evidence="2" key="1">
    <citation type="submission" date="2025-08" db="UniProtKB">
        <authorList>
            <consortium name="Ensembl"/>
        </authorList>
    </citation>
    <scope>IDENTIFICATION</scope>
</reference>
<sequence>MSANHLNHQPQLTPDHAHLNRTLTVTSMDPRPPTEVLEELVNVLRTTLMPALMAMPPSYAGDAAECGGFLIQVVLFIEMQPQKFTTERTKVIFLISLLAGRELMWAKAIWNANSLIIIIIISYEAFTKHFKEVFGNSNGPGESKKPLRSGSVPSQ</sequence>
<name>A0A673JKH8_9TELE</name>